<reference evidence="2 4" key="2">
    <citation type="journal article" date="2013" name="Nature">
        <title>Insights into bilaterian evolution from three spiralian genomes.</title>
        <authorList>
            <person name="Simakov O."/>
            <person name="Marletaz F."/>
            <person name="Cho S.J."/>
            <person name="Edsinger-Gonzales E."/>
            <person name="Havlak P."/>
            <person name="Hellsten U."/>
            <person name="Kuo D.H."/>
            <person name="Larsson T."/>
            <person name="Lv J."/>
            <person name="Arendt D."/>
            <person name="Savage R."/>
            <person name="Osoegawa K."/>
            <person name="de Jong P."/>
            <person name="Grimwood J."/>
            <person name="Chapman J.A."/>
            <person name="Shapiro H."/>
            <person name="Aerts A."/>
            <person name="Otillar R.P."/>
            <person name="Terry A.Y."/>
            <person name="Boore J.L."/>
            <person name="Grigoriev I.V."/>
            <person name="Lindberg D.R."/>
            <person name="Seaver E.C."/>
            <person name="Weisblat D.A."/>
            <person name="Putnam N.H."/>
            <person name="Rokhsar D.S."/>
        </authorList>
    </citation>
    <scope>NUCLEOTIDE SEQUENCE</scope>
    <source>
        <strain evidence="2 4">I ESC-2004</strain>
    </source>
</reference>
<evidence type="ECO:0000313" key="2">
    <source>
        <dbReference type="EMBL" id="ELT88293.1"/>
    </source>
</evidence>
<keyword evidence="4" id="KW-1185">Reference proteome</keyword>
<sequence>MVWIAVTQDSERARQLPRTNPKHSDEFDFLGGDDEERNENDFFDCNSLPRRRFSCSSATSLPFARPPSTLPRRGWRREHRRATSDSTVHSAIFNDQLLPSPVIPLPPHPSSYKLVIPTGLSRSVGYRLFADFVPVFNHPWAKIWLPRSPERL</sequence>
<feature type="region of interest" description="Disordered" evidence="1">
    <location>
        <begin position="64"/>
        <end position="83"/>
    </location>
</feature>
<protein>
    <submittedName>
        <fullName evidence="2 3">Uncharacterized protein</fullName>
    </submittedName>
</protein>
<name>R7T5B8_CAPTE</name>
<dbReference type="HOGENOM" id="CLU_1724074_0_0_1"/>
<accession>R7T5B8</accession>
<reference evidence="4" key="1">
    <citation type="submission" date="2012-12" db="EMBL/GenBank/DDBJ databases">
        <authorList>
            <person name="Hellsten U."/>
            <person name="Grimwood J."/>
            <person name="Chapman J.A."/>
            <person name="Shapiro H."/>
            <person name="Aerts A."/>
            <person name="Otillar R.P."/>
            <person name="Terry A.Y."/>
            <person name="Boore J.L."/>
            <person name="Simakov O."/>
            <person name="Marletaz F."/>
            <person name="Cho S.-J."/>
            <person name="Edsinger-Gonzales E."/>
            <person name="Havlak P."/>
            <person name="Kuo D.-H."/>
            <person name="Larsson T."/>
            <person name="Lv J."/>
            <person name="Arendt D."/>
            <person name="Savage R."/>
            <person name="Osoegawa K."/>
            <person name="de Jong P."/>
            <person name="Lindberg D.R."/>
            <person name="Seaver E.C."/>
            <person name="Weisblat D.A."/>
            <person name="Putnam N.H."/>
            <person name="Grigoriev I.V."/>
            <person name="Rokhsar D.S."/>
        </authorList>
    </citation>
    <scope>NUCLEOTIDE SEQUENCE</scope>
    <source>
        <strain evidence="4">I ESC-2004</strain>
    </source>
</reference>
<evidence type="ECO:0000313" key="3">
    <source>
        <dbReference type="EnsemblMetazoa" id="CapteP206550"/>
    </source>
</evidence>
<dbReference type="EMBL" id="AMQN01015421">
    <property type="status" value="NOT_ANNOTATED_CDS"/>
    <property type="molecule type" value="Genomic_DNA"/>
</dbReference>
<organism evidence="2">
    <name type="scientific">Capitella teleta</name>
    <name type="common">Polychaete worm</name>
    <dbReference type="NCBI Taxonomy" id="283909"/>
    <lineage>
        <taxon>Eukaryota</taxon>
        <taxon>Metazoa</taxon>
        <taxon>Spiralia</taxon>
        <taxon>Lophotrochozoa</taxon>
        <taxon>Annelida</taxon>
        <taxon>Polychaeta</taxon>
        <taxon>Sedentaria</taxon>
        <taxon>Scolecida</taxon>
        <taxon>Capitellidae</taxon>
        <taxon>Capitella</taxon>
    </lineage>
</organism>
<evidence type="ECO:0000313" key="4">
    <source>
        <dbReference type="Proteomes" id="UP000014760"/>
    </source>
</evidence>
<dbReference type="Proteomes" id="UP000014760">
    <property type="component" value="Unassembled WGS sequence"/>
</dbReference>
<proteinExistence type="predicted"/>
<dbReference type="EMBL" id="KB311882">
    <property type="protein sequence ID" value="ELT88293.1"/>
    <property type="molecule type" value="Genomic_DNA"/>
</dbReference>
<dbReference type="AlphaFoldDB" id="R7T5B8"/>
<dbReference type="EnsemblMetazoa" id="CapteT206550">
    <property type="protein sequence ID" value="CapteP206550"/>
    <property type="gene ID" value="CapteG206550"/>
</dbReference>
<evidence type="ECO:0000256" key="1">
    <source>
        <dbReference type="SAM" id="MobiDB-lite"/>
    </source>
</evidence>
<gene>
    <name evidence="2" type="ORF">CAPTEDRAFT_206550</name>
</gene>
<reference evidence="3" key="3">
    <citation type="submission" date="2015-06" db="UniProtKB">
        <authorList>
            <consortium name="EnsemblMetazoa"/>
        </authorList>
    </citation>
    <scope>IDENTIFICATION</scope>
</reference>